<organism evidence="8 9">
    <name type="scientific">Hericium alpestre</name>
    <dbReference type="NCBI Taxonomy" id="135208"/>
    <lineage>
        <taxon>Eukaryota</taxon>
        <taxon>Fungi</taxon>
        <taxon>Dikarya</taxon>
        <taxon>Basidiomycota</taxon>
        <taxon>Agaricomycotina</taxon>
        <taxon>Agaricomycetes</taxon>
        <taxon>Russulales</taxon>
        <taxon>Hericiaceae</taxon>
        <taxon>Hericium</taxon>
    </lineage>
</organism>
<dbReference type="EMBL" id="SFCI01001717">
    <property type="protein sequence ID" value="TFY75103.1"/>
    <property type="molecule type" value="Genomic_DNA"/>
</dbReference>
<dbReference type="OrthoDB" id="10255964at2759"/>
<evidence type="ECO:0000259" key="7">
    <source>
        <dbReference type="PROSITE" id="PS50002"/>
    </source>
</evidence>
<evidence type="ECO:0000313" key="9">
    <source>
        <dbReference type="Proteomes" id="UP000298061"/>
    </source>
</evidence>
<evidence type="ECO:0000256" key="1">
    <source>
        <dbReference type="ARBA" id="ARBA00004170"/>
    </source>
</evidence>
<feature type="compositionally biased region" description="Polar residues" evidence="6">
    <location>
        <begin position="45"/>
        <end position="56"/>
    </location>
</feature>
<dbReference type="AlphaFoldDB" id="A0A4Y9ZMA1"/>
<evidence type="ECO:0000256" key="2">
    <source>
        <dbReference type="ARBA" id="ARBA00022443"/>
    </source>
</evidence>
<dbReference type="CDD" id="cd11883">
    <property type="entry name" value="SH3_Sdc25"/>
    <property type="match status" value="1"/>
</dbReference>
<comment type="caution">
    <text evidence="8">The sequence shown here is derived from an EMBL/GenBank/DDBJ whole genome shotgun (WGS) entry which is preliminary data.</text>
</comment>
<evidence type="ECO:0000256" key="4">
    <source>
        <dbReference type="ARBA" id="ARBA00023136"/>
    </source>
</evidence>
<evidence type="ECO:0000313" key="8">
    <source>
        <dbReference type="EMBL" id="TFY75103.1"/>
    </source>
</evidence>
<dbReference type="Gene3D" id="2.30.30.40">
    <property type="entry name" value="SH3 Domains"/>
    <property type="match status" value="1"/>
</dbReference>
<proteinExistence type="predicted"/>
<feature type="region of interest" description="Disordered" evidence="6">
    <location>
        <begin position="17"/>
        <end position="84"/>
    </location>
</feature>
<gene>
    <name evidence="8" type="ORF">EWM64_g8909</name>
</gene>
<feature type="domain" description="SH3" evidence="7">
    <location>
        <begin position="96"/>
        <end position="157"/>
    </location>
</feature>
<comment type="subcellular location">
    <subcellularLocation>
        <location evidence="1">Membrane</location>
        <topology evidence="1">Peripheral membrane protein</topology>
    </subcellularLocation>
</comment>
<dbReference type="PANTHER" id="PTHR14167">
    <property type="entry name" value="SH3 DOMAIN-CONTAINING"/>
    <property type="match status" value="1"/>
</dbReference>
<dbReference type="Pfam" id="PF07653">
    <property type="entry name" value="SH3_2"/>
    <property type="match status" value="1"/>
</dbReference>
<sequence>MPAAQLRIDTTIGRVKNPSSAKSLRSKGSSSNNALLSADRHLRSLTPTSGRSTPVFTSPIPSSSNTSTSSLHLPDTANAPSTSTSVVAAPAPHAVLLSEYVLAMHDFIPEQKNATCLGFRAGQVIHVLNRDTSGWWDGELDGKRGWFPSNYVNSDLGLIATDELRSPPVRALRPFHFLHLPARHLRDKGPSREMTTVHH</sequence>
<evidence type="ECO:0000256" key="5">
    <source>
        <dbReference type="PROSITE-ProRule" id="PRU00192"/>
    </source>
</evidence>
<accession>A0A4Y9ZMA1</accession>
<dbReference type="Proteomes" id="UP000298061">
    <property type="component" value="Unassembled WGS sequence"/>
</dbReference>
<keyword evidence="2 5" id="KW-0728">SH3 domain</keyword>
<evidence type="ECO:0000256" key="3">
    <source>
        <dbReference type="ARBA" id="ARBA00023054"/>
    </source>
</evidence>
<feature type="compositionally biased region" description="Low complexity" evidence="6">
    <location>
        <begin position="57"/>
        <end position="70"/>
    </location>
</feature>
<dbReference type="InterPro" id="IPR001452">
    <property type="entry name" value="SH3_domain"/>
</dbReference>
<dbReference type="STRING" id="135208.A0A4Y9ZMA1"/>
<keyword evidence="4" id="KW-0472">Membrane</keyword>
<dbReference type="PANTHER" id="PTHR14167:SF81">
    <property type="entry name" value="ENDOPHILIN-A"/>
    <property type="match status" value="1"/>
</dbReference>
<dbReference type="PROSITE" id="PS50002">
    <property type="entry name" value="SH3"/>
    <property type="match status" value="1"/>
</dbReference>
<evidence type="ECO:0000256" key="6">
    <source>
        <dbReference type="SAM" id="MobiDB-lite"/>
    </source>
</evidence>
<reference evidence="8 9" key="1">
    <citation type="submission" date="2019-02" db="EMBL/GenBank/DDBJ databases">
        <title>Genome sequencing of the rare red list fungi Hericium alpestre (H. flagellum).</title>
        <authorList>
            <person name="Buettner E."/>
            <person name="Kellner H."/>
        </authorList>
    </citation>
    <scope>NUCLEOTIDE SEQUENCE [LARGE SCALE GENOMIC DNA]</scope>
    <source>
        <strain evidence="8 9">DSM 108284</strain>
    </source>
</reference>
<dbReference type="SUPFAM" id="SSF50044">
    <property type="entry name" value="SH3-domain"/>
    <property type="match status" value="1"/>
</dbReference>
<dbReference type="InterPro" id="IPR036028">
    <property type="entry name" value="SH3-like_dom_sf"/>
</dbReference>
<dbReference type="PRINTS" id="PR00452">
    <property type="entry name" value="SH3DOMAIN"/>
</dbReference>
<protein>
    <recommendedName>
        <fullName evidence="7">SH3 domain-containing protein</fullName>
    </recommendedName>
</protein>
<name>A0A4Y9ZMA1_9AGAM</name>
<keyword evidence="3" id="KW-0175">Coiled coil</keyword>
<dbReference type="SMART" id="SM00326">
    <property type="entry name" value="SH3"/>
    <property type="match status" value="1"/>
</dbReference>
<keyword evidence="9" id="KW-1185">Reference proteome</keyword>
<feature type="compositionally biased region" description="Low complexity" evidence="6">
    <location>
        <begin position="19"/>
        <end position="34"/>
    </location>
</feature>
<dbReference type="InterPro" id="IPR050384">
    <property type="entry name" value="Endophilin_SH3RF"/>
</dbReference>